<dbReference type="InterPro" id="IPR050268">
    <property type="entry name" value="NADH-dep_flavin_reductase"/>
</dbReference>
<reference evidence="3 4" key="1">
    <citation type="journal article" date="2019" name="Int. J. Syst. Evol. Microbiol.">
        <title>The Global Catalogue of Microorganisms (GCM) 10K type strain sequencing project: providing services to taxonomists for standard genome sequencing and annotation.</title>
        <authorList>
            <consortium name="The Broad Institute Genomics Platform"/>
            <consortium name="The Broad Institute Genome Sequencing Center for Infectious Disease"/>
            <person name="Wu L."/>
            <person name="Ma J."/>
        </authorList>
    </citation>
    <scope>NUCLEOTIDE SEQUENCE [LARGE SCALE GENOMIC DNA]</scope>
    <source>
        <strain evidence="3 4">JCM 15933</strain>
    </source>
</reference>
<evidence type="ECO:0000313" key="3">
    <source>
        <dbReference type="EMBL" id="GAA1541618.1"/>
    </source>
</evidence>
<name>A0ABN2BK56_9ACTN</name>
<dbReference type="InterPro" id="IPR012349">
    <property type="entry name" value="Split_barrel_FMN-bd"/>
</dbReference>
<evidence type="ECO:0000256" key="1">
    <source>
        <dbReference type="ARBA" id="ARBA00023002"/>
    </source>
</evidence>
<dbReference type="Gene3D" id="2.30.110.10">
    <property type="entry name" value="Electron Transport, Fmn-binding Protein, Chain A"/>
    <property type="match status" value="1"/>
</dbReference>
<dbReference type="SUPFAM" id="SSF50475">
    <property type="entry name" value="FMN-binding split barrel"/>
    <property type="match status" value="1"/>
</dbReference>
<dbReference type="PANTHER" id="PTHR30466:SF1">
    <property type="entry name" value="FMN REDUCTASE (NADH) RUTF"/>
    <property type="match status" value="1"/>
</dbReference>
<keyword evidence="4" id="KW-1185">Reference proteome</keyword>
<protein>
    <submittedName>
        <fullName evidence="3">Flavin reductase family protein</fullName>
    </submittedName>
</protein>
<comment type="caution">
    <text evidence="3">The sequence shown here is derived from an EMBL/GenBank/DDBJ whole genome shotgun (WGS) entry which is preliminary data.</text>
</comment>
<dbReference type="RefSeq" id="WP_344507029.1">
    <property type="nucleotide sequence ID" value="NZ_BAAAQD010000016.1"/>
</dbReference>
<dbReference type="SMART" id="SM00903">
    <property type="entry name" value="Flavin_Reduct"/>
    <property type="match status" value="1"/>
</dbReference>
<keyword evidence="1" id="KW-0560">Oxidoreductase</keyword>
<evidence type="ECO:0000313" key="4">
    <source>
        <dbReference type="Proteomes" id="UP001501470"/>
    </source>
</evidence>
<sequence length="172" mass="18464">MRDQDFRDLMAGVCAPVTVVTTADGDGPHGATVSSFASLSLRPPLVTVALDRRSALLARILGSRRFGVNVLRDTDDDLALLFARRDADRFGQADWRPSHGLPRLETAAGWAVCELSQVVEGGDHLLLVGLVTHAESSGLSPLIYGYRTFGTHSRFAARPRPPIADSIAACAR</sequence>
<gene>
    <name evidence="3" type="ORF">GCM10009827_071370</name>
</gene>
<accession>A0ABN2BK56</accession>
<proteinExistence type="predicted"/>
<dbReference type="EMBL" id="BAAAQD010000016">
    <property type="protein sequence ID" value="GAA1541618.1"/>
    <property type="molecule type" value="Genomic_DNA"/>
</dbReference>
<dbReference type="Pfam" id="PF01613">
    <property type="entry name" value="Flavin_Reduct"/>
    <property type="match status" value="1"/>
</dbReference>
<organism evidence="3 4">
    <name type="scientific">Dactylosporangium maewongense</name>
    <dbReference type="NCBI Taxonomy" id="634393"/>
    <lineage>
        <taxon>Bacteria</taxon>
        <taxon>Bacillati</taxon>
        <taxon>Actinomycetota</taxon>
        <taxon>Actinomycetes</taxon>
        <taxon>Micromonosporales</taxon>
        <taxon>Micromonosporaceae</taxon>
        <taxon>Dactylosporangium</taxon>
    </lineage>
</organism>
<dbReference type="Proteomes" id="UP001501470">
    <property type="component" value="Unassembled WGS sequence"/>
</dbReference>
<dbReference type="InterPro" id="IPR002563">
    <property type="entry name" value="Flavin_Rdtase-like_dom"/>
</dbReference>
<dbReference type="PANTHER" id="PTHR30466">
    <property type="entry name" value="FLAVIN REDUCTASE"/>
    <property type="match status" value="1"/>
</dbReference>
<feature type="domain" description="Flavin reductase like" evidence="2">
    <location>
        <begin position="10"/>
        <end position="151"/>
    </location>
</feature>
<evidence type="ECO:0000259" key="2">
    <source>
        <dbReference type="SMART" id="SM00903"/>
    </source>
</evidence>